<reference evidence="1 2" key="1">
    <citation type="journal article" date="2019" name="Commun. Biol.">
        <title>The bagworm genome reveals a unique fibroin gene that provides high tensile strength.</title>
        <authorList>
            <person name="Kono N."/>
            <person name="Nakamura H."/>
            <person name="Ohtoshi R."/>
            <person name="Tomita M."/>
            <person name="Numata K."/>
            <person name="Arakawa K."/>
        </authorList>
    </citation>
    <scope>NUCLEOTIDE SEQUENCE [LARGE SCALE GENOMIC DNA]</scope>
</reference>
<name>A0A4C1VTJ8_EUMVA</name>
<keyword evidence="2" id="KW-1185">Reference proteome</keyword>
<evidence type="ECO:0000313" key="1">
    <source>
        <dbReference type="EMBL" id="GBP42031.1"/>
    </source>
</evidence>
<dbReference type="Proteomes" id="UP000299102">
    <property type="component" value="Unassembled WGS sequence"/>
</dbReference>
<organism evidence="1 2">
    <name type="scientific">Eumeta variegata</name>
    <name type="common">Bagworm moth</name>
    <name type="synonym">Eumeta japonica</name>
    <dbReference type="NCBI Taxonomy" id="151549"/>
    <lineage>
        <taxon>Eukaryota</taxon>
        <taxon>Metazoa</taxon>
        <taxon>Ecdysozoa</taxon>
        <taxon>Arthropoda</taxon>
        <taxon>Hexapoda</taxon>
        <taxon>Insecta</taxon>
        <taxon>Pterygota</taxon>
        <taxon>Neoptera</taxon>
        <taxon>Endopterygota</taxon>
        <taxon>Lepidoptera</taxon>
        <taxon>Glossata</taxon>
        <taxon>Ditrysia</taxon>
        <taxon>Tineoidea</taxon>
        <taxon>Psychidae</taxon>
        <taxon>Oiketicinae</taxon>
        <taxon>Eumeta</taxon>
    </lineage>
</organism>
<gene>
    <name evidence="1" type="ORF">EVAR_95030_1</name>
</gene>
<dbReference type="EMBL" id="BGZK01000410">
    <property type="protein sequence ID" value="GBP42031.1"/>
    <property type="molecule type" value="Genomic_DNA"/>
</dbReference>
<sequence length="110" mass="12735">MVYVDVKHLMFRYARYASDIVDTETSSRFRPRSPVLDSAHESFTHGEYDCEVADSAIVFFLVSESSGGVLPFHHPTPSSSILLHQVSYSYLRYRRRIDDSYGIMSVHERR</sequence>
<accession>A0A4C1VTJ8</accession>
<protein>
    <submittedName>
        <fullName evidence="1">Uncharacterized protein</fullName>
    </submittedName>
</protein>
<proteinExistence type="predicted"/>
<evidence type="ECO:0000313" key="2">
    <source>
        <dbReference type="Proteomes" id="UP000299102"/>
    </source>
</evidence>
<comment type="caution">
    <text evidence="1">The sequence shown here is derived from an EMBL/GenBank/DDBJ whole genome shotgun (WGS) entry which is preliminary data.</text>
</comment>
<dbReference type="AlphaFoldDB" id="A0A4C1VTJ8"/>